<dbReference type="EMBL" id="FWXF01000001">
    <property type="protein sequence ID" value="SMC18113.1"/>
    <property type="molecule type" value="Genomic_DNA"/>
</dbReference>
<organism evidence="4 5">
    <name type="scientific">Desulfacinum hydrothermale DSM 13146</name>
    <dbReference type="NCBI Taxonomy" id="1121390"/>
    <lineage>
        <taxon>Bacteria</taxon>
        <taxon>Pseudomonadati</taxon>
        <taxon>Thermodesulfobacteriota</taxon>
        <taxon>Syntrophobacteria</taxon>
        <taxon>Syntrophobacterales</taxon>
        <taxon>Syntrophobacteraceae</taxon>
        <taxon>Desulfacinum</taxon>
    </lineage>
</organism>
<evidence type="ECO:0000313" key="4">
    <source>
        <dbReference type="EMBL" id="SMC18113.1"/>
    </source>
</evidence>
<dbReference type="SUPFAM" id="SSF54637">
    <property type="entry name" value="Thioesterase/thiol ester dehydrase-isomerase"/>
    <property type="match status" value="1"/>
</dbReference>
<dbReference type="InterPro" id="IPR003736">
    <property type="entry name" value="PAAI_dom"/>
</dbReference>
<dbReference type="NCBIfam" id="TIGR00369">
    <property type="entry name" value="unchar_dom_1"/>
    <property type="match status" value="1"/>
</dbReference>
<keyword evidence="5" id="KW-1185">Reference proteome</keyword>
<dbReference type="InterPro" id="IPR006683">
    <property type="entry name" value="Thioestr_dom"/>
</dbReference>
<dbReference type="STRING" id="1121390.SAMN02746041_00463"/>
<dbReference type="CDD" id="cd03443">
    <property type="entry name" value="PaaI_thioesterase"/>
    <property type="match status" value="1"/>
</dbReference>
<dbReference type="InterPro" id="IPR029069">
    <property type="entry name" value="HotDog_dom_sf"/>
</dbReference>
<gene>
    <name evidence="4" type="ORF">SAMN02746041_00463</name>
</gene>
<dbReference type="PANTHER" id="PTHR21660">
    <property type="entry name" value="THIOESTERASE SUPERFAMILY MEMBER-RELATED"/>
    <property type="match status" value="1"/>
</dbReference>
<dbReference type="OrthoDB" id="9813282at2"/>
<protein>
    <submittedName>
        <fullName evidence="4">Uncharacterized domain 1-containing protein</fullName>
    </submittedName>
</protein>
<dbReference type="InterPro" id="IPR039298">
    <property type="entry name" value="ACOT13"/>
</dbReference>
<evidence type="ECO:0000259" key="3">
    <source>
        <dbReference type="Pfam" id="PF03061"/>
    </source>
</evidence>
<dbReference type="Pfam" id="PF03061">
    <property type="entry name" value="4HBT"/>
    <property type="match status" value="1"/>
</dbReference>
<dbReference type="AlphaFoldDB" id="A0A1W1X2R5"/>
<dbReference type="PANTHER" id="PTHR21660:SF1">
    <property type="entry name" value="ACYL-COENZYME A THIOESTERASE 13"/>
    <property type="match status" value="1"/>
</dbReference>
<feature type="domain" description="Thioesterase" evidence="3">
    <location>
        <begin position="56"/>
        <end position="131"/>
    </location>
</feature>
<dbReference type="GO" id="GO:0047617">
    <property type="term" value="F:fatty acyl-CoA hydrolase activity"/>
    <property type="evidence" value="ECO:0007669"/>
    <property type="project" value="InterPro"/>
</dbReference>
<sequence length="145" mass="15243">MKPEKMTGLELMQAMVEGAVPHPPIAETVPMRGVSAQWGRVVFLVQADQRHLNPLGGVHGGFAATVLDSVTACAVHTTLDAGAGYATIDLNVKMIRPIPLGTELTAEGTVLSVTRSLGIAEGRIQDESGTLYAFATATCMIMAPR</sequence>
<evidence type="ECO:0000313" key="5">
    <source>
        <dbReference type="Proteomes" id="UP000192783"/>
    </source>
</evidence>
<evidence type="ECO:0000256" key="1">
    <source>
        <dbReference type="ARBA" id="ARBA00008324"/>
    </source>
</evidence>
<reference evidence="4 5" key="1">
    <citation type="submission" date="2017-04" db="EMBL/GenBank/DDBJ databases">
        <authorList>
            <person name="Afonso C.L."/>
            <person name="Miller P.J."/>
            <person name="Scott M.A."/>
            <person name="Spackman E."/>
            <person name="Goraichik I."/>
            <person name="Dimitrov K.M."/>
            <person name="Suarez D.L."/>
            <person name="Swayne D.E."/>
        </authorList>
    </citation>
    <scope>NUCLEOTIDE SEQUENCE [LARGE SCALE GENOMIC DNA]</scope>
    <source>
        <strain evidence="4 5">DSM 13146</strain>
    </source>
</reference>
<keyword evidence="2" id="KW-0378">Hydrolase</keyword>
<proteinExistence type="inferred from homology"/>
<evidence type="ECO:0000256" key="2">
    <source>
        <dbReference type="ARBA" id="ARBA00022801"/>
    </source>
</evidence>
<name>A0A1W1X2R5_9BACT</name>
<dbReference type="Gene3D" id="3.10.129.10">
    <property type="entry name" value="Hotdog Thioesterase"/>
    <property type="match status" value="1"/>
</dbReference>
<dbReference type="RefSeq" id="WP_084055914.1">
    <property type="nucleotide sequence ID" value="NZ_FWXF01000001.1"/>
</dbReference>
<accession>A0A1W1X2R5</accession>
<comment type="similarity">
    <text evidence="1">Belongs to the thioesterase PaaI family.</text>
</comment>
<dbReference type="Proteomes" id="UP000192783">
    <property type="component" value="Unassembled WGS sequence"/>
</dbReference>